<keyword evidence="2" id="KW-1185">Reference proteome</keyword>
<comment type="caution">
    <text evidence="1">The sequence shown here is derived from an EMBL/GenBank/DDBJ whole genome shotgun (WGS) entry which is preliminary data.</text>
</comment>
<dbReference type="EMBL" id="AYRZ02000009">
    <property type="protein sequence ID" value="PHT72145.1"/>
    <property type="molecule type" value="Genomic_DNA"/>
</dbReference>
<dbReference type="AlphaFoldDB" id="A0A2G2YR46"/>
<dbReference type="Gramene" id="PHT72145">
    <property type="protein sequence ID" value="PHT72145"/>
    <property type="gene ID" value="T459_22930"/>
</dbReference>
<accession>A0A2G2YR46</accession>
<evidence type="ECO:0000313" key="2">
    <source>
        <dbReference type="Proteomes" id="UP000222542"/>
    </source>
</evidence>
<reference evidence="1 2" key="1">
    <citation type="journal article" date="2014" name="Nat. Genet.">
        <title>Genome sequence of the hot pepper provides insights into the evolution of pungency in Capsicum species.</title>
        <authorList>
            <person name="Kim S."/>
            <person name="Park M."/>
            <person name="Yeom S.I."/>
            <person name="Kim Y.M."/>
            <person name="Lee J.M."/>
            <person name="Lee H.A."/>
            <person name="Seo E."/>
            <person name="Choi J."/>
            <person name="Cheong K."/>
            <person name="Kim K.T."/>
            <person name="Jung K."/>
            <person name="Lee G.W."/>
            <person name="Oh S.K."/>
            <person name="Bae C."/>
            <person name="Kim S.B."/>
            <person name="Lee H.Y."/>
            <person name="Kim S.Y."/>
            <person name="Kim M.S."/>
            <person name="Kang B.C."/>
            <person name="Jo Y.D."/>
            <person name="Yang H.B."/>
            <person name="Jeong H.J."/>
            <person name="Kang W.H."/>
            <person name="Kwon J.K."/>
            <person name="Shin C."/>
            <person name="Lim J.Y."/>
            <person name="Park J.H."/>
            <person name="Huh J.H."/>
            <person name="Kim J.S."/>
            <person name="Kim B.D."/>
            <person name="Cohen O."/>
            <person name="Paran I."/>
            <person name="Suh M.C."/>
            <person name="Lee S.B."/>
            <person name="Kim Y.K."/>
            <person name="Shin Y."/>
            <person name="Noh S.J."/>
            <person name="Park J."/>
            <person name="Seo Y.S."/>
            <person name="Kwon S.Y."/>
            <person name="Kim H.A."/>
            <person name="Park J.M."/>
            <person name="Kim H.J."/>
            <person name="Choi S.B."/>
            <person name="Bosland P.W."/>
            <person name="Reeves G."/>
            <person name="Jo S.H."/>
            <person name="Lee B.W."/>
            <person name="Cho H.T."/>
            <person name="Choi H.S."/>
            <person name="Lee M.S."/>
            <person name="Yu Y."/>
            <person name="Do Choi Y."/>
            <person name="Park B.S."/>
            <person name="van Deynze A."/>
            <person name="Ashrafi H."/>
            <person name="Hill T."/>
            <person name="Kim W.T."/>
            <person name="Pai H.S."/>
            <person name="Ahn H.K."/>
            <person name="Yeam I."/>
            <person name="Giovannoni J.J."/>
            <person name="Rose J.K."/>
            <person name="Sorensen I."/>
            <person name="Lee S.J."/>
            <person name="Kim R.W."/>
            <person name="Choi I.Y."/>
            <person name="Choi B.S."/>
            <person name="Lim J.S."/>
            <person name="Lee Y.H."/>
            <person name="Choi D."/>
        </authorList>
    </citation>
    <scope>NUCLEOTIDE SEQUENCE [LARGE SCALE GENOMIC DNA]</scope>
    <source>
        <strain evidence="2">cv. CM334</strain>
    </source>
</reference>
<reference evidence="1 2" key="2">
    <citation type="journal article" date="2017" name="Genome Biol.">
        <title>New reference genome sequences of hot pepper reveal the massive evolution of plant disease-resistance genes by retroduplication.</title>
        <authorList>
            <person name="Kim S."/>
            <person name="Park J."/>
            <person name="Yeom S.I."/>
            <person name="Kim Y.M."/>
            <person name="Seo E."/>
            <person name="Kim K.T."/>
            <person name="Kim M.S."/>
            <person name="Lee J.M."/>
            <person name="Cheong K."/>
            <person name="Shin H.S."/>
            <person name="Kim S.B."/>
            <person name="Han K."/>
            <person name="Lee J."/>
            <person name="Park M."/>
            <person name="Lee H.A."/>
            <person name="Lee H.Y."/>
            <person name="Lee Y."/>
            <person name="Oh S."/>
            <person name="Lee J.H."/>
            <person name="Choi E."/>
            <person name="Choi E."/>
            <person name="Lee S.E."/>
            <person name="Jeon J."/>
            <person name="Kim H."/>
            <person name="Choi G."/>
            <person name="Song H."/>
            <person name="Lee J."/>
            <person name="Lee S.C."/>
            <person name="Kwon J.K."/>
            <person name="Lee H.Y."/>
            <person name="Koo N."/>
            <person name="Hong Y."/>
            <person name="Kim R.W."/>
            <person name="Kang W.H."/>
            <person name="Huh J.H."/>
            <person name="Kang B.C."/>
            <person name="Yang T.J."/>
            <person name="Lee Y.H."/>
            <person name="Bennetzen J.L."/>
            <person name="Choi D."/>
        </authorList>
    </citation>
    <scope>NUCLEOTIDE SEQUENCE [LARGE SCALE GENOMIC DNA]</scope>
    <source>
        <strain evidence="2">cv. CM334</strain>
    </source>
</reference>
<dbReference type="STRING" id="4072.A0A2G2YR46"/>
<protein>
    <submittedName>
        <fullName evidence="1">Uncharacterized protein</fullName>
    </submittedName>
</protein>
<sequence>MERKANEESDFTESEGLCVFIIRSRFIMLLLDLSKLRNREASLGTLIISATLQFLPQTIKKLVGDISYLLFTKFQDFEAFLPPPMYVNAVEISQTRYINFTNKIDFDVSPNFTGYPPNIPLYHRFEKEEGVFTIHNMNDSSVKYSEDILKYLDIIWEYTSEDGIRPMKPPIVVGVEGFVKVE</sequence>
<dbReference type="Proteomes" id="UP000222542">
    <property type="component" value="Unassembled WGS sequence"/>
</dbReference>
<gene>
    <name evidence="1" type="ORF">T459_22930</name>
</gene>
<evidence type="ECO:0000313" key="1">
    <source>
        <dbReference type="EMBL" id="PHT72145.1"/>
    </source>
</evidence>
<proteinExistence type="predicted"/>
<organism evidence="1 2">
    <name type="scientific">Capsicum annuum</name>
    <name type="common">Capsicum pepper</name>
    <dbReference type="NCBI Taxonomy" id="4072"/>
    <lineage>
        <taxon>Eukaryota</taxon>
        <taxon>Viridiplantae</taxon>
        <taxon>Streptophyta</taxon>
        <taxon>Embryophyta</taxon>
        <taxon>Tracheophyta</taxon>
        <taxon>Spermatophyta</taxon>
        <taxon>Magnoliopsida</taxon>
        <taxon>eudicotyledons</taxon>
        <taxon>Gunneridae</taxon>
        <taxon>Pentapetalae</taxon>
        <taxon>asterids</taxon>
        <taxon>lamiids</taxon>
        <taxon>Solanales</taxon>
        <taxon>Solanaceae</taxon>
        <taxon>Solanoideae</taxon>
        <taxon>Capsiceae</taxon>
        <taxon>Capsicum</taxon>
    </lineage>
</organism>
<name>A0A2G2YR46_CAPAN</name>